<evidence type="ECO:0000256" key="1">
    <source>
        <dbReference type="SAM" id="MobiDB-lite"/>
    </source>
</evidence>
<dbReference type="PROSITE" id="PS51257">
    <property type="entry name" value="PROKAR_LIPOPROTEIN"/>
    <property type="match status" value="1"/>
</dbReference>
<feature type="region of interest" description="Disordered" evidence="1">
    <location>
        <begin position="46"/>
        <end position="86"/>
    </location>
</feature>
<organism evidence="4 5">
    <name type="scientific">Terrihalobacillus insolitus</name>
    <dbReference type="NCBI Taxonomy" id="2950438"/>
    <lineage>
        <taxon>Bacteria</taxon>
        <taxon>Bacillati</taxon>
        <taxon>Bacillota</taxon>
        <taxon>Bacilli</taxon>
        <taxon>Bacillales</taxon>
        <taxon>Bacillaceae</taxon>
        <taxon>Terrihalobacillus</taxon>
    </lineage>
</organism>
<evidence type="ECO:0000256" key="2">
    <source>
        <dbReference type="SAM" id="SignalP"/>
    </source>
</evidence>
<accession>A0A9X3WXM0</accession>
<feature type="signal peptide" evidence="2">
    <location>
        <begin position="1"/>
        <end position="20"/>
    </location>
</feature>
<feature type="compositionally biased region" description="Acidic residues" evidence="1">
    <location>
        <begin position="46"/>
        <end position="63"/>
    </location>
</feature>
<proteinExistence type="predicted"/>
<gene>
    <name evidence="4" type="ORF">NC797_16240</name>
</gene>
<evidence type="ECO:0000313" key="4">
    <source>
        <dbReference type="EMBL" id="MDC3426051.1"/>
    </source>
</evidence>
<feature type="chain" id="PRO_5040878850" evidence="2">
    <location>
        <begin position="21"/>
        <end position="213"/>
    </location>
</feature>
<dbReference type="EMBL" id="JAMQKB010000028">
    <property type="protein sequence ID" value="MDC3426051.1"/>
    <property type="molecule type" value="Genomic_DNA"/>
</dbReference>
<protein>
    <submittedName>
        <fullName evidence="4">YdhK family protein</fullName>
    </submittedName>
</protein>
<reference evidence="4" key="1">
    <citation type="submission" date="2022-06" db="EMBL/GenBank/DDBJ databases">
        <title>Aquibacillus sp. a new bacterium isolated from soil saline samples.</title>
        <authorList>
            <person name="Galisteo C."/>
            <person name="De La Haba R."/>
            <person name="Sanchez-Porro C."/>
            <person name="Ventosa A."/>
        </authorList>
    </citation>
    <scope>NUCLEOTIDE SEQUENCE</scope>
    <source>
        <strain evidence="4">3ASR75-11</strain>
    </source>
</reference>
<feature type="compositionally biased region" description="Polar residues" evidence="1">
    <location>
        <begin position="64"/>
        <end position="73"/>
    </location>
</feature>
<evidence type="ECO:0000259" key="3">
    <source>
        <dbReference type="Pfam" id="PF07563"/>
    </source>
</evidence>
<dbReference type="AlphaFoldDB" id="A0A9X3WXM0"/>
<keyword evidence="2" id="KW-0732">Signal</keyword>
<keyword evidence="5" id="KW-1185">Reference proteome</keyword>
<feature type="domain" description="DUF1541" evidence="3">
    <location>
        <begin position="89"/>
        <end position="140"/>
    </location>
</feature>
<feature type="domain" description="DUF1541" evidence="3">
    <location>
        <begin position="153"/>
        <end position="204"/>
    </location>
</feature>
<dbReference type="Proteomes" id="UP001145050">
    <property type="component" value="Unassembled WGS sequence"/>
</dbReference>
<comment type="caution">
    <text evidence="4">The sequence shown here is derived from an EMBL/GenBank/DDBJ whole genome shotgun (WGS) entry which is preliminary data.</text>
</comment>
<dbReference type="Pfam" id="PF07563">
    <property type="entry name" value="DUF1541"/>
    <property type="match status" value="2"/>
</dbReference>
<dbReference type="Gene3D" id="2.30.30.1210">
    <property type="entry name" value="Domain of unknown function DUF1541"/>
    <property type="match status" value="1"/>
</dbReference>
<dbReference type="InterPro" id="IPR011438">
    <property type="entry name" value="DUF1541"/>
</dbReference>
<sequence length="213" mass="23076">MFKKKLMVGTVALLLVVVLAACGGNGETTPDSNVDTENDSVENAEMNEETHLEEESDSMEETDLSSMNHSSSGEVPDDLSDADDPTYTVGGKAVIHANHMGGMDGAIATIEGVYDTTVYAVTYTPATGGDKVENHKWVIHEEIKNAEEQPYEPGDEVVLEADHMDGMKGATATIDSVEDTTVYMVSYSDTETGDEVKNHKWVTEEELSDFSSR</sequence>
<evidence type="ECO:0000313" key="5">
    <source>
        <dbReference type="Proteomes" id="UP001145050"/>
    </source>
</evidence>
<name>A0A9X3WXM0_9BACI</name>
<feature type="compositionally biased region" description="Acidic residues" evidence="1">
    <location>
        <begin position="75"/>
        <end position="84"/>
    </location>
</feature>